<dbReference type="AlphaFoldDB" id="A0A2T2YPI7"/>
<dbReference type="OrthoDB" id="9778168at2"/>
<dbReference type="PANTHER" id="PTHR43566">
    <property type="entry name" value="CONSERVED PROTEIN"/>
    <property type="match status" value="1"/>
</dbReference>
<gene>
    <name evidence="3" type="ORF">AHMF7605_20860</name>
</gene>
<keyword evidence="4" id="KW-1185">Reference proteome</keyword>
<dbReference type="PANTHER" id="PTHR43566:SF1">
    <property type="entry name" value="AAA+ ATPASE DOMAIN-CONTAINING PROTEIN"/>
    <property type="match status" value="1"/>
</dbReference>
<dbReference type="Pfam" id="PF13173">
    <property type="entry name" value="AAA_14"/>
    <property type="match status" value="1"/>
</dbReference>
<comment type="caution">
    <text evidence="3">The sequence shown here is derived from an EMBL/GenBank/DDBJ whole genome shotgun (WGS) entry which is preliminary data.</text>
</comment>
<evidence type="ECO:0000313" key="3">
    <source>
        <dbReference type="EMBL" id="PSR57396.1"/>
    </source>
</evidence>
<name>A0A2T2YPI7_9BACT</name>
<dbReference type="SUPFAM" id="SSF52540">
    <property type="entry name" value="P-loop containing nucleoside triphosphate hydrolases"/>
    <property type="match status" value="1"/>
</dbReference>
<dbReference type="Pfam" id="PF13635">
    <property type="entry name" value="DUF4143"/>
    <property type="match status" value="1"/>
</dbReference>
<reference evidence="3 4" key="1">
    <citation type="submission" date="2018-03" db="EMBL/GenBank/DDBJ databases">
        <title>Adhaeribacter sp. HMF7605 Genome sequencing and assembly.</title>
        <authorList>
            <person name="Kang H."/>
            <person name="Kang J."/>
            <person name="Cha I."/>
            <person name="Kim H."/>
            <person name="Joh K."/>
        </authorList>
    </citation>
    <scope>NUCLEOTIDE SEQUENCE [LARGE SCALE GENOMIC DNA]</scope>
    <source>
        <strain evidence="3 4">HMF7605</strain>
    </source>
</reference>
<evidence type="ECO:0000259" key="2">
    <source>
        <dbReference type="Pfam" id="PF13635"/>
    </source>
</evidence>
<proteinExistence type="predicted"/>
<dbReference type="CDD" id="cd00009">
    <property type="entry name" value="AAA"/>
    <property type="match status" value="1"/>
</dbReference>
<organism evidence="3 4">
    <name type="scientific">Adhaeribacter arboris</name>
    <dbReference type="NCBI Taxonomy" id="2072846"/>
    <lineage>
        <taxon>Bacteria</taxon>
        <taxon>Pseudomonadati</taxon>
        <taxon>Bacteroidota</taxon>
        <taxon>Cytophagia</taxon>
        <taxon>Cytophagales</taxon>
        <taxon>Hymenobacteraceae</taxon>
        <taxon>Adhaeribacter</taxon>
    </lineage>
</organism>
<dbReference type="EMBL" id="PYFT01000001">
    <property type="protein sequence ID" value="PSR57396.1"/>
    <property type="molecule type" value="Genomic_DNA"/>
</dbReference>
<sequence length="373" mass="43038">MIKRTLQSTIEQRLFKGKAILIFGPRQAGKSTLVETILQDKDHLYLNGDDSDVRDILTNTTATKLKTVVGQKNILFLDEAQRIPNIGLTLKLFTDQIKNVQVIATGSSAFELSSQVNEPLTGRKYEFMLYPLSFGELVEYHGLIQEKRLIEHRLIYGYYPEIVTKTGEEAELLKLLAGSYLYKDLLMLEQIKKPAILEKLLKALALQVGSEISYHELAQTVGSDPKTVEKYIDLLEKAYVLFRLPAFSRNVRNEIKKGKKVYFYDCGIRNAVINNFKPLASRTDTGALWENFVMAERMKYLRYCQIDTAQYFWRTTQQQEIDLIEDNGEVLIAFEFKWKDKRGKIRFPHTFTDNYPGTETFAVTPENIEKFIL</sequence>
<dbReference type="Gene3D" id="3.40.50.300">
    <property type="entry name" value="P-loop containing nucleotide triphosphate hydrolases"/>
    <property type="match status" value="1"/>
</dbReference>
<dbReference type="InterPro" id="IPR041682">
    <property type="entry name" value="AAA_14"/>
</dbReference>
<feature type="domain" description="DUF4143" evidence="2">
    <location>
        <begin position="183"/>
        <end position="338"/>
    </location>
</feature>
<accession>A0A2T2YPI7</accession>
<dbReference type="InterPro" id="IPR025420">
    <property type="entry name" value="DUF4143"/>
</dbReference>
<feature type="domain" description="AAA" evidence="1">
    <location>
        <begin position="18"/>
        <end position="137"/>
    </location>
</feature>
<dbReference type="InterPro" id="IPR027417">
    <property type="entry name" value="P-loop_NTPase"/>
</dbReference>
<evidence type="ECO:0000313" key="4">
    <source>
        <dbReference type="Proteomes" id="UP000240357"/>
    </source>
</evidence>
<dbReference type="Proteomes" id="UP000240357">
    <property type="component" value="Unassembled WGS sequence"/>
</dbReference>
<evidence type="ECO:0000259" key="1">
    <source>
        <dbReference type="Pfam" id="PF13173"/>
    </source>
</evidence>
<protein>
    <submittedName>
        <fullName evidence="3">ATPase</fullName>
    </submittedName>
</protein>